<gene>
    <name evidence="2" type="ORF">AVDCRST_MAG94-2554</name>
</gene>
<dbReference type="EMBL" id="CADCTY010000895">
    <property type="protein sequence ID" value="CAA9346470.1"/>
    <property type="molecule type" value="Genomic_DNA"/>
</dbReference>
<organism evidence="2">
    <name type="scientific">uncultured Leptolyngbya sp</name>
    <dbReference type="NCBI Taxonomy" id="332963"/>
    <lineage>
        <taxon>Bacteria</taxon>
        <taxon>Bacillati</taxon>
        <taxon>Cyanobacteriota</taxon>
        <taxon>Cyanophyceae</taxon>
        <taxon>Leptolyngbyales</taxon>
        <taxon>Leptolyngbyaceae</taxon>
        <taxon>Leptolyngbya group</taxon>
        <taxon>Leptolyngbya</taxon>
        <taxon>environmental samples</taxon>
    </lineage>
</organism>
<evidence type="ECO:0000313" key="2">
    <source>
        <dbReference type="EMBL" id="CAA9346470.1"/>
    </source>
</evidence>
<protein>
    <submittedName>
        <fullName evidence="2">Uncharacterized protein</fullName>
    </submittedName>
</protein>
<name>A0A6J4M030_9CYAN</name>
<reference evidence="2" key="1">
    <citation type="submission" date="2020-02" db="EMBL/GenBank/DDBJ databases">
        <authorList>
            <person name="Meier V. D."/>
        </authorList>
    </citation>
    <scope>NUCLEOTIDE SEQUENCE</scope>
    <source>
        <strain evidence="2">AVDCRST_MAG94</strain>
    </source>
</reference>
<evidence type="ECO:0000256" key="1">
    <source>
        <dbReference type="SAM" id="MobiDB-lite"/>
    </source>
</evidence>
<dbReference type="AlphaFoldDB" id="A0A6J4M030"/>
<proteinExistence type="predicted"/>
<sequence length="45" mass="4916">MPGQGVEKGAEAAAARRSPVAVRLSRPRDNDAPGADCEWSYRNRF</sequence>
<feature type="compositionally biased region" description="Low complexity" evidence="1">
    <location>
        <begin position="12"/>
        <end position="24"/>
    </location>
</feature>
<accession>A0A6J4M030</accession>
<feature type="region of interest" description="Disordered" evidence="1">
    <location>
        <begin position="1"/>
        <end position="35"/>
    </location>
</feature>